<evidence type="ECO:0000256" key="1">
    <source>
        <dbReference type="ARBA" id="ARBA00004141"/>
    </source>
</evidence>
<comment type="similarity">
    <text evidence="2">Belongs to the GtrA family.</text>
</comment>
<dbReference type="KEGG" id="mhey:H2LOC_012515"/>
<feature type="transmembrane region" description="Helical" evidence="6">
    <location>
        <begin position="74"/>
        <end position="92"/>
    </location>
</feature>
<gene>
    <name evidence="8" type="ORF">H2LOC_012515</name>
</gene>
<dbReference type="InterPro" id="IPR051401">
    <property type="entry name" value="GtrA_CellWall_Glycosyl"/>
</dbReference>
<feature type="transmembrane region" description="Helical" evidence="6">
    <location>
        <begin position="35"/>
        <end position="54"/>
    </location>
</feature>
<evidence type="ECO:0000313" key="8">
    <source>
        <dbReference type="EMBL" id="QGM46450.1"/>
    </source>
</evidence>
<organism evidence="8 9">
    <name type="scientific">Methylocystis heyeri</name>
    <dbReference type="NCBI Taxonomy" id="391905"/>
    <lineage>
        <taxon>Bacteria</taxon>
        <taxon>Pseudomonadati</taxon>
        <taxon>Pseudomonadota</taxon>
        <taxon>Alphaproteobacteria</taxon>
        <taxon>Hyphomicrobiales</taxon>
        <taxon>Methylocystaceae</taxon>
        <taxon>Methylocystis</taxon>
    </lineage>
</organism>
<reference evidence="8 9" key="1">
    <citation type="submission" date="2019-11" db="EMBL/GenBank/DDBJ databases">
        <title>The genome sequence of Methylocystis heyeri.</title>
        <authorList>
            <person name="Oshkin I.Y."/>
            <person name="Miroshnikov K."/>
            <person name="Dedysh S.N."/>
        </authorList>
    </citation>
    <scope>NUCLEOTIDE SEQUENCE [LARGE SCALE GENOMIC DNA]</scope>
    <source>
        <strain evidence="8 9">H2</strain>
    </source>
</reference>
<dbReference type="OrthoDB" id="5422757at2"/>
<dbReference type="InterPro" id="IPR007267">
    <property type="entry name" value="GtrA_DPMS_TM"/>
</dbReference>
<dbReference type="Pfam" id="PF04138">
    <property type="entry name" value="GtrA_DPMS_TM"/>
    <property type="match status" value="1"/>
</dbReference>
<keyword evidence="3 6" id="KW-0812">Transmembrane</keyword>
<evidence type="ECO:0000313" key="9">
    <source>
        <dbReference type="Proteomes" id="UP000309061"/>
    </source>
</evidence>
<proteinExistence type="inferred from homology"/>
<dbReference type="EMBL" id="CP046052">
    <property type="protein sequence ID" value="QGM46450.1"/>
    <property type="molecule type" value="Genomic_DNA"/>
</dbReference>
<comment type="subcellular location">
    <subcellularLocation>
        <location evidence="1">Membrane</location>
        <topology evidence="1">Multi-pass membrane protein</topology>
    </subcellularLocation>
</comment>
<keyword evidence="9" id="KW-1185">Reference proteome</keyword>
<sequence>MTLPRQLSTYALVGVAASLAHYSVLIALVEGAVLTPVPATLAGYIVGGVTSYMLNRRHTFDSDRPHEEAGWRFALVASLGFGLTFLLMSLFVDRFGAPYLPAQLVTTVMVMFVTFGINRAWTFG</sequence>
<evidence type="ECO:0000256" key="5">
    <source>
        <dbReference type="ARBA" id="ARBA00023136"/>
    </source>
</evidence>
<dbReference type="PANTHER" id="PTHR38459:SF1">
    <property type="entry name" value="PROPHAGE BACTOPRENOL-LINKED GLUCOSE TRANSLOCASE HOMOLOG"/>
    <property type="match status" value="1"/>
</dbReference>
<dbReference type="GO" id="GO:0005886">
    <property type="term" value="C:plasma membrane"/>
    <property type="evidence" value="ECO:0007669"/>
    <property type="project" value="TreeGrafter"/>
</dbReference>
<dbReference type="GO" id="GO:0000271">
    <property type="term" value="P:polysaccharide biosynthetic process"/>
    <property type="evidence" value="ECO:0007669"/>
    <property type="project" value="InterPro"/>
</dbReference>
<evidence type="ECO:0000256" key="4">
    <source>
        <dbReference type="ARBA" id="ARBA00022989"/>
    </source>
</evidence>
<protein>
    <submittedName>
        <fullName evidence="8">GtrA family protein</fullName>
    </submittedName>
</protein>
<evidence type="ECO:0000259" key="7">
    <source>
        <dbReference type="Pfam" id="PF04138"/>
    </source>
</evidence>
<evidence type="ECO:0000256" key="3">
    <source>
        <dbReference type="ARBA" id="ARBA00022692"/>
    </source>
</evidence>
<dbReference type="Proteomes" id="UP000309061">
    <property type="component" value="Chromosome"/>
</dbReference>
<keyword evidence="5 6" id="KW-0472">Membrane</keyword>
<feature type="domain" description="GtrA/DPMS transmembrane" evidence="7">
    <location>
        <begin position="9"/>
        <end position="123"/>
    </location>
</feature>
<dbReference type="PANTHER" id="PTHR38459">
    <property type="entry name" value="PROPHAGE BACTOPRENOL-LINKED GLUCOSE TRANSLOCASE HOMOLOG"/>
    <property type="match status" value="1"/>
</dbReference>
<dbReference type="RefSeq" id="WP_136496689.1">
    <property type="nucleotide sequence ID" value="NZ_CP046052.1"/>
</dbReference>
<evidence type="ECO:0000256" key="2">
    <source>
        <dbReference type="ARBA" id="ARBA00009399"/>
    </source>
</evidence>
<feature type="transmembrane region" description="Helical" evidence="6">
    <location>
        <begin position="98"/>
        <end position="117"/>
    </location>
</feature>
<keyword evidence="4 6" id="KW-1133">Transmembrane helix</keyword>
<accession>A0A6B8KIU6</accession>
<feature type="transmembrane region" description="Helical" evidence="6">
    <location>
        <begin position="7"/>
        <end position="29"/>
    </location>
</feature>
<dbReference type="AlphaFoldDB" id="A0A6B8KIU6"/>
<name>A0A6B8KIU6_9HYPH</name>
<evidence type="ECO:0000256" key="6">
    <source>
        <dbReference type="SAM" id="Phobius"/>
    </source>
</evidence>